<keyword evidence="11" id="KW-0282">Flagellum</keyword>
<keyword evidence="12" id="KW-1185">Reference proteome</keyword>
<keyword evidence="8 10" id="KW-1133">Transmembrane helix</keyword>
<keyword evidence="5 10" id="KW-0145">Chemotaxis</keyword>
<evidence type="ECO:0000256" key="9">
    <source>
        <dbReference type="ARBA" id="ARBA00023136"/>
    </source>
</evidence>
<dbReference type="PANTHER" id="PTHR35091">
    <property type="entry name" value="FLAGELLAR PROTEIN FLIL"/>
    <property type="match status" value="1"/>
</dbReference>
<evidence type="ECO:0000256" key="4">
    <source>
        <dbReference type="ARBA" id="ARBA00022475"/>
    </source>
</evidence>
<dbReference type="PANTHER" id="PTHR35091:SF2">
    <property type="entry name" value="FLAGELLAR PROTEIN FLIL"/>
    <property type="match status" value="1"/>
</dbReference>
<comment type="subcellular location">
    <subcellularLocation>
        <location evidence="10">Cell inner membrane</location>
    </subcellularLocation>
    <subcellularLocation>
        <location evidence="2">Cell membrane</location>
        <topology evidence="2">Single-pass membrane protein</topology>
    </subcellularLocation>
</comment>
<evidence type="ECO:0000313" key="12">
    <source>
        <dbReference type="Proteomes" id="UP001562159"/>
    </source>
</evidence>
<dbReference type="Proteomes" id="UP001562159">
    <property type="component" value="Unassembled WGS sequence"/>
</dbReference>
<gene>
    <name evidence="11" type="primary">fliL</name>
    <name evidence="11" type="ORF">AB7878_11705</name>
</gene>
<proteinExistence type="inferred from homology"/>
<feature type="transmembrane region" description="Helical" evidence="10">
    <location>
        <begin position="20"/>
        <end position="37"/>
    </location>
</feature>
<protein>
    <recommendedName>
        <fullName evidence="10">Flagellar protein FliL</fullName>
    </recommendedName>
</protein>
<evidence type="ECO:0000256" key="3">
    <source>
        <dbReference type="ARBA" id="ARBA00008281"/>
    </source>
</evidence>
<evidence type="ECO:0000256" key="5">
    <source>
        <dbReference type="ARBA" id="ARBA00022500"/>
    </source>
</evidence>
<comment type="similarity">
    <text evidence="3 10">Belongs to the FliL family.</text>
</comment>
<dbReference type="InterPro" id="IPR005503">
    <property type="entry name" value="FliL"/>
</dbReference>
<comment type="caution">
    <text evidence="11">The sequence shown here is derived from an EMBL/GenBank/DDBJ whole genome shotgun (WGS) entry which is preliminary data.</text>
</comment>
<comment type="function">
    <text evidence="1 10">Controls the rotational direction of flagella during chemotaxis.</text>
</comment>
<evidence type="ECO:0000256" key="7">
    <source>
        <dbReference type="ARBA" id="ARBA00022779"/>
    </source>
</evidence>
<keyword evidence="7 10" id="KW-0283">Flagellar rotation</keyword>
<accession>A0ABV4AT42</accession>
<evidence type="ECO:0000256" key="10">
    <source>
        <dbReference type="RuleBase" id="RU364125"/>
    </source>
</evidence>
<organism evidence="11 12">
    <name type="scientific">Rhodanobacter humi</name>
    <dbReference type="NCBI Taxonomy" id="1888173"/>
    <lineage>
        <taxon>Bacteria</taxon>
        <taxon>Pseudomonadati</taxon>
        <taxon>Pseudomonadota</taxon>
        <taxon>Gammaproteobacteria</taxon>
        <taxon>Lysobacterales</taxon>
        <taxon>Rhodanobacteraceae</taxon>
        <taxon>Rhodanobacter</taxon>
    </lineage>
</organism>
<dbReference type="EMBL" id="JBGBPY010000001">
    <property type="protein sequence ID" value="MEY2183080.1"/>
    <property type="molecule type" value="Genomic_DNA"/>
</dbReference>
<evidence type="ECO:0000256" key="2">
    <source>
        <dbReference type="ARBA" id="ARBA00004162"/>
    </source>
</evidence>
<keyword evidence="4" id="KW-1003">Cell membrane</keyword>
<dbReference type="Pfam" id="PF03748">
    <property type="entry name" value="FliL"/>
    <property type="match status" value="1"/>
</dbReference>
<evidence type="ECO:0000313" key="11">
    <source>
        <dbReference type="EMBL" id="MEY2183080.1"/>
    </source>
</evidence>
<evidence type="ECO:0000256" key="6">
    <source>
        <dbReference type="ARBA" id="ARBA00022692"/>
    </source>
</evidence>
<keyword evidence="6 10" id="KW-0812">Transmembrane</keyword>
<sequence length="161" mass="17503">MANEEQTEAAPAARKRRGPLLIGVVALLVLAGGGYAWQAQKAAHAAATRQTVTDTKPELYLPMDPPFVVNFRDEQSLRYLQVAVTLMAHDPKAIEVAKSADPVIRDALVSLFSNQEYSIISNAAGREKLQAQALAAVRKIVQARLGRPGIDALYFTSFVMQ</sequence>
<name>A0ABV4AT42_9GAMM</name>
<reference evidence="11 12" key="1">
    <citation type="submission" date="2024-07" db="EMBL/GenBank/DDBJ databases">
        <title>Molecular mechanisms and environmental adaptations of flagellar loss and biofilm growth of Rhodanobacter under environmental stress.</title>
        <authorList>
            <person name="Chen M."/>
        </authorList>
    </citation>
    <scope>NUCLEOTIDE SEQUENCE [LARGE SCALE GENOMIC DNA]</scope>
    <source>
        <strain evidence="11 12">RS22</strain>
    </source>
</reference>
<keyword evidence="11" id="KW-0969">Cilium</keyword>
<keyword evidence="11" id="KW-0966">Cell projection</keyword>
<keyword evidence="10" id="KW-0997">Cell inner membrane</keyword>
<evidence type="ECO:0000256" key="1">
    <source>
        <dbReference type="ARBA" id="ARBA00002254"/>
    </source>
</evidence>
<keyword evidence="9 10" id="KW-0472">Membrane</keyword>
<evidence type="ECO:0000256" key="8">
    <source>
        <dbReference type="ARBA" id="ARBA00022989"/>
    </source>
</evidence>